<dbReference type="Proteomes" id="UP000186096">
    <property type="component" value="Unassembled WGS sequence"/>
</dbReference>
<dbReference type="CDD" id="cd11031">
    <property type="entry name" value="Cyp158A-like"/>
    <property type="match status" value="1"/>
</dbReference>
<keyword evidence="10" id="KW-1185">Reference proteome</keyword>
<proteinExistence type="inferred from homology"/>
<dbReference type="PRINTS" id="PR00385">
    <property type="entry name" value="P450"/>
</dbReference>
<evidence type="ECO:0000256" key="3">
    <source>
        <dbReference type="ARBA" id="ARBA00022617"/>
    </source>
</evidence>
<dbReference type="InterPro" id="IPR001128">
    <property type="entry name" value="Cyt_P450"/>
</dbReference>
<evidence type="ECO:0000256" key="8">
    <source>
        <dbReference type="RuleBase" id="RU000461"/>
    </source>
</evidence>
<evidence type="ECO:0000256" key="4">
    <source>
        <dbReference type="ARBA" id="ARBA00022723"/>
    </source>
</evidence>
<dbReference type="PRINTS" id="PR00359">
    <property type="entry name" value="BP450"/>
</dbReference>
<keyword evidence="7 8" id="KW-0503">Monooxygenase</keyword>
<keyword evidence="5 8" id="KW-0560">Oxidoreductase</keyword>
<evidence type="ECO:0000256" key="5">
    <source>
        <dbReference type="ARBA" id="ARBA00023002"/>
    </source>
</evidence>
<dbReference type="GO" id="GO:0016705">
    <property type="term" value="F:oxidoreductase activity, acting on paired donors, with incorporation or reduction of molecular oxygen"/>
    <property type="evidence" value="ECO:0007669"/>
    <property type="project" value="InterPro"/>
</dbReference>
<dbReference type="PANTHER" id="PTHR46696">
    <property type="entry name" value="P450, PUTATIVE (EUROFUNG)-RELATED"/>
    <property type="match status" value="1"/>
</dbReference>
<evidence type="ECO:0000313" key="9">
    <source>
        <dbReference type="EMBL" id="SIR97900.1"/>
    </source>
</evidence>
<evidence type="ECO:0000256" key="2">
    <source>
        <dbReference type="ARBA" id="ARBA00010617"/>
    </source>
</evidence>
<evidence type="ECO:0000256" key="7">
    <source>
        <dbReference type="ARBA" id="ARBA00023033"/>
    </source>
</evidence>
<organism evidence="9 10">
    <name type="scientific">Microbispora rosea</name>
    <dbReference type="NCBI Taxonomy" id="58117"/>
    <lineage>
        <taxon>Bacteria</taxon>
        <taxon>Bacillati</taxon>
        <taxon>Actinomycetota</taxon>
        <taxon>Actinomycetes</taxon>
        <taxon>Streptosporangiales</taxon>
        <taxon>Streptosporangiaceae</taxon>
        <taxon>Microbispora</taxon>
    </lineage>
</organism>
<dbReference type="InterPro" id="IPR002397">
    <property type="entry name" value="Cyt_P450_B"/>
</dbReference>
<comment type="similarity">
    <text evidence="2 8">Belongs to the cytochrome P450 family.</text>
</comment>
<dbReference type="InterPro" id="IPR036396">
    <property type="entry name" value="Cyt_P450_sf"/>
</dbReference>
<evidence type="ECO:0000256" key="1">
    <source>
        <dbReference type="ARBA" id="ARBA00001971"/>
    </source>
</evidence>
<dbReference type="RefSeq" id="WP_076438975.1">
    <property type="nucleotide sequence ID" value="NZ_FTNI01000021.1"/>
</dbReference>
<dbReference type="AlphaFoldDB" id="A0A1N7FC79"/>
<name>A0A1N7FC79_9ACTN</name>
<keyword evidence="6 8" id="KW-0408">Iron</keyword>
<dbReference type="OrthoDB" id="4133219at2"/>
<dbReference type="SUPFAM" id="SSF48264">
    <property type="entry name" value="Cytochrome P450"/>
    <property type="match status" value="1"/>
</dbReference>
<dbReference type="Pfam" id="PF00067">
    <property type="entry name" value="p450"/>
    <property type="match status" value="1"/>
</dbReference>
<accession>A0A1N7FC79</accession>
<dbReference type="GO" id="GO:0004497">
    <property type="term" value="F:monooxygenase activity"/>
    <property type="evidence" value="ECO:0007669"/>
    <property type="project" value="UniProtKB-KW"/>
</dbReference>
<keyword evidence="4 8" id="KW-0479">Metal-binding</keyword>
<dbReference type="GO" id="GO:0020037">
    <property type="term" value="F:heme binding"/>
    <property type="evidence" value="ECO:0007669"/>
    <property type="project" value="InterPro"/>
</dbReference>
<gene>
    <name evidence="9" type="ORF">SAMN05421833_121119</name>
</gene>
<dbReference type="Gene3D" id="1.10.630.10">
    <property type="entry name" value="Cytochrome P450"/>
    <property type="match status" value="1"/>
</dbReference>
<dbReference type="EMBL" id="FTNI01000021">
    <property type="protein sequence ID" value="SIR97900.1"/>
    <property type="molecule type" value="Genomic_DNA"/>
</dbReference>
<dbReference type="STRING" id="58117.SAMN05421833_121119"/>
<comment type="cofactor">
    <cofactor evidence="1">
        <name>heme</name>
        <dbReference type="ChEBI" id="CHEBI:30413"/>
    </cofactor>
</comment>
<dbReference type="PANTHER" id="PTHR46696:SF5">
    <property type="entry name" value="CYTOCHROME P450 BJ-1"/>
    <property type="match status" value="1"/>
</dbReference>
<protein>
    <submittedName>
        <fullName evidence="9">Pentalenolactone synthase</fullName>
    </submittedName>
</protein>
<sequence>MPGLPRLPFERPDVLGISPGFGEMRARAPITKVTTAMGDEAWLITGYEEIRQVFADDRFGRSHPTPETAARLSNNALLGGPTGEYAKERSVHKEMRRLLTPAFSARRMRRLSDRIGSLVENLLDGLAEQGPPADLHAGLSLPLPIQVICELLGVPYEDRDRFRAIAEAMTDLTDPERSAAAQLEMNTYTYEIVKAKRDDPGEDVYSDLANASLPEDDVARIAGGLLFAGHETTVNQIDYGVLLFLRNPAQRDALLHDPTLVDGAVEEIMRVASPSEHGLVRYAHEDVEVAGVRIRAGELIMLSTPAANRDERAYPDPDTFDIRRRDPQPHVGFGHGPHHCLGASLARVELRAVFGSLFTRFPTLALAVPYEELKAHTDRLAGGFQALPVTW</sequence>
<keyword evidence="3 8" id="KW-0349">Heme</keyword>
<evidence type="ECO:0000256" key="6">
    <source>
        <dbReference type="ARBA" id="ARBA00023004"/>
    </source>
</evidence>
<dbReference type="PROSITE" id="PS00086">
    <property type="entry name" value="CYTOCHROME_P450"/>
    <property type="match status" value="1"/>
</dbReference>
<dbReference type="GO" id="GO:0005506">
    <property type="term" value="F:iron ion binding"/>
    <property type="evidence" value="ECO:0007669"/>
    <property type="project" value="InterPro"/>
</dbReference>
<reference evidence="10" key="1">
    <citation type="submission" date="2017-01" db="EMBL/GenBank/DDBJ databases">
        <authorList>
            <person name="Varghese N."/>
            <person name="Submissions S."/>
        </authorList>
    </citation>
    <scope>NUCLEOTIDE SEQUENCE [LARGE SCALE GENOMIC DNA]</scope>
    <source>
        <strain evidence="10">ATCC 12950</strain>
    </source>
</reference>
<evidence type="ECO:0000313" key="10">
    <source>
        <dbReference type="Proteomes" id="UP000186096"/>
    </source>
</evidence>
<dbReference type="InterPro" id="IPR017972">
    <property type="entry name" value="Cyt_P450_CS"/>
</dbReference>
<dbReference type="FunFam" id="1.10.630.10:FF:000018">
    <property type="entry name" value="Cytochrome P450 monooxygenase"/>
    <property type="match status" value="1"/>
</dbReference>